<feature type="domain" description="YdhG-like" evidence="1">
    <location>
        <begin position="23"/>
        <end position="130"/>
    </location>
</feature>
<evidence type="ECO:0000313" key="3">
    <source>
        <dbReference type="Proteomes" id="UP000289775"/>
    </source>
</evidence>
<dbReference type="Pfam" id="PF08818">
    <property type="entry name" value="DUF1801"/>
    <property type="match status" value="1"/>
</dbReference>
<evidence type="ECO:0000259" key="1">
    <source>
        <dbReference type="Pfam" id="PF08818"/>
    </source>
</evidence>
<dbReference type="Proteomes" id="UP000289775">
    <property type="component" value="Unassembled WGS sequence"/>
</dbReference>
<dbReference type="EMBL" id="JUIW01000007">
    <property type="protein sequence ID" value="RYJ42449.1"/>
    <property type="molecule type" value="Genomic_DNA"/>
</dbReference>
<evidence type="ECO:0000313" key="2">
    <source>
        <dbReference type="EMBL" id="RYJ42449.1"/>
    </source>
</evidence>
<sequence>MSKPTSTEQVTSHIAKMETETAQTMQAIREAILETDNEIGEHIKWNSPAFYYTGEMKEFDAKEYKRDLVVYNLRKNGDIMLVFPTGATINDTTGILEGNYTDGRRMVTIKNKADLEAKKQALQTVIKQWLSLIEK</sequence>
<name>A0A444W982_9FLAO</name>
<protein>
    <submittedName>
        <fullName evidence="2">DUF1801 domain containing protein</fullName>
    </submittedName>
</protein>
<dbReference type="RefSeq" id="WP_129751350.1">
    <property type="nucleotide sequence ID" value="NZ_JUIW01000007.1"/>
</dbReference>
<organism evidence="2 3">
    <name type="scientific">Flavobacterium beibuense</name>
    <dbReference type="NCBI Taxonomy" id="657326"/>
    <lineage>
        <taxon>Bacteria</taxon>
        <taxon>Pseudomonadati</taxon>
        <taxon>Bacteroidota</taxon>
        <taxon>Flavobacteriia</taxon>
        <taxon>Flavobacteriales</taxon>
        <taxon>Flavobacteriaceae</taxon>
        <taxon>Flavobacterium</taxon>
    </lineage>
</organism>
<dbReference type="InterPro" id="IPR014922">
    <property type="entry name" value="YdhG-like"/>
</dbReference>
<comment type="caution">
    <text evidence="2">The sequence shown here is derived from an EMBL/GenBank/DDBJ whole genome shotgun (WGS) entry which is preliminary data.</text>
</comment>
<keyword evidence="3" id="KW-1185">Reference proteome</keyword>
<dbReference type="SUPFAM" id="SSF159888">
    <property type="entry name" value="YdhG-like"/>
    <property type="match status" value="1"/>
</dbReference>
<dbReference type="OrthoDB" id="9811812at2"/>
<gene>
    <name evidence="2" type="ORF">NU09_2235</name>
</gene>
<proteinExistence type="predicted"/>
<dbReference type="Gene3D" id="3.90.1150.200">
    <property type="match status" value="1"/>
</dbReference>
<accession>A0A444W982</accession>
<reference evidence="2 3" key="1">
    <citation type="submission" date="2014-12" db="EMBL/GenBank/DDBJ databases">
        <title>Genome sequence of Flavobacterium beibuense RSKm HC5.</title>
        <authorList>
            <person name="Kim J.F."/>
            <person name="Song J.Y."/>
            <person name="Kwak M.-J."/>
            <person name="Lee S.-W."/>
        </authorList>
    </citation>
    <scope>NUCLEOTIDE SEQUENCE [LARGE SCALE GENOMIC DNA]</scope>
    <source>
        <strain evidence="2 3">RSKm HC5</strain>
    </source>
</reference>
<dbReference type="AlphaFoldDB" id="A0A444W982"/>